<accession>A0AA91Q1A5</accession>
<comment type="caution">
    <text evidence="8">The sequence shown here is derived from an EMBL/GenBank/DDBJ whole genome shotgun (WGS) entry which is preliminary data.</text>
</comment>
<reference evidence="8 9" key="1">
    <citation type="submission" date="2017-04" db="EMBL/GenBank/DDBJ databases">
        <title>Draft genome of the yeast Clavispora lusitaniae type strain CBS 6936.</title>
        <authorList>
            <person name="Durrens P."/>
            <person name="Klopp C."/>
            <person name="Biteau N."/>
            <person name="Fitton-Ouhabi V."/>
            <person name="Dementhon K."/>
            <person name="Accoceberry I."/>
            <person name="Sherman D.J."/>
            <person name="Noel T."/>
        </authorList>
    </citation>
    <scope>NUCLEOTIDE SEQUENCE [LARGE SCALE GENOMIC DNA]</scope>
    <source>
        <strain evidence="8 9">CBS 6936</strain>
    </source>
</reference>
<dbReference type="InterPro" id="IPR006773">
    <property type="entry name" value="Rpn13/ADRM1"/>
</dbReference>
<evidence type="ECO:0000259" key="7">
    <source>
        <dbReference type="PROSITE" id="PS51917"/>
    </source>
</evidence>
<dbReference type="GO" id="GO:0061133">
    <property type="term" value="F:endopeptidase activator activity"/>
    <property type="evidence" value="ECO:0007669"/>
    <property type="project" value="TreeGrafter"/>
</dbReference>
<dbReference type="GO" id="GO:0005634">
    <property type="term" value="C:nucleus"/>
    <property type="evidence" value="ECO:0007669"/>
    <property type="project" value="UniProtKB-SubCell"/>
</dbReference>
<dbReference type="Proteomes" id="UP000195602">
    <property type="component" value="Unassembled WGS sequence"/>
</dbReference>
<dbReference type="PANTHER" id="PTHR12225:SF0">
    <property type="entry name" value="PROTEASOMAL UBIQUITIN RECEPTOR ADRM1"/>
    <property type="match status" value="1"/>
</dbReference>
<name>A0AA91Q1A5_CLALS</name>
<dbReference type="EMBL" id="LYUB02000006">
    <property type="protein sequence ID" value="OVF09060.1"/>
    <property type="molecule type" value="Genomic_DNA"/>
</dbReference>
<proteinExistence type="predicted"/>
<feature type="region of interest" description="Disordered" evidence="6">
    <location>
        <begin position="278"/>
        <end position="300"/>
    </location>
</feature>
<evidence type="ECO:0000256" key="1">
    <source>
        <dbReference type="ARBA" id="ARBA00004123"/>
    </source>
</evidence>
<gene>
    <name evidence="8" type="ORF">A9F13_06g01991</name>
</gene>
<dbReference type="InterPro" id="IPR038108">
    <property type="entry name" value="RPN13_DEUBAD_sf"/>
</dbReference>
<protein>
    <submittedName>
        <fullName evidence="8">Proteasome regulatory particle lid subunit</fullName>
    </submittedName>
</protein>
<feature type="compositionally biased region" description="Basic and acidic residues" evidence="6">
    <location>
        <begin position="287"/>
        <end position="300"/>
    </location>
</feature>
<dbReference type="PROSITE" id="PS51917">
    <property type="entry name" value="PRU"/>
    <property type="match status" value="1"/>
</dbReference>
<evidence type="ECO:0000313" key="9">
    <source>
        <dbReference type="Proteomes" id="UP000195602"/>
    </source>
</evidence>
<keyword evidence="3" id="KW-0963">Cytoplasm</keyword>
<feature type="compositionally biased region" description="Low complexity" evidence="6">
    <location>
        <begin position="154"/>
        <end position="166"/>
    </location>
</feature>
<keyword evidence="5" id="KW-0539">Nucleus</keyword>
<comment type="subcellular location">
    <subcellularLocation>
        <location evidence="2">Cytoplasm</location>
    </subcellularLocation>
    <subcellularLocation>
        <location evidence="1">Nucleus</location>
    </subcellularLocation>
</comment>
<evidence type="ECO:0000256" key="5">
    <source>
        <dbReference type="ARBA" id="ARBA00023242"/>
    </source>
</evidence>
<evidence type="ECO:0000313" key="8">
    <source>
        <dbReference type="EMBL" id="OVF09060.1"/>
    </source>
</evidence>
<dbReference type="InterPro" id="IPR044868">
    <property type="entry name" value="Rpn13/ADRM1_Pru"/>
</dbReference>
<evidence type="ECO:0000256" key="3">
    <source>
        <dbReference type="ARBA" id="ARBA00022490"/>
    </source>
</evidence>
<dbReference type="Pfam" id="PF04683">
    <property type="entry name" value="Rpn13_ADRM1_Pru"/>
    <property type="match status" value="1"/>
</dbReference>
<feature type="domain" description="Pru" evidence="7">
    <location>
        <begin position="1"/>
        <end position="121"/>
    </location>
</feature>
<keyword evidence="4 8" id="KW-0647">Proteasome</keyword>
<dbReference type="InterPro" id="IPR038633">
    <property type="entry name" value="Rpn13/ADRM1_Pru_sf"/>
</dbReference>
<dbReference type="GO" id="GO:0008541">
    <property type="term" value="C:proteasome regulatory particle, lid subcomplex"/>
    <property type="evidence" value="ECO:0007669"/>
    <property type="project" value="TreeGrafter"/>
</dbReference>
<evidence type="ECO:0000256" key="2">
    <source>
        <dbReference type="ARBA" id="ARBA00004496"/>
    </source>
</evidence>
<dbReference type="GO" id="GO:0005737">
    <property type="term" value="C:cytoplasm"/>
    <property type="evidence" value="ECO:0007669"/>
    <property type="project" value="UniProtKB-SubCell"/>
</dbReference>
<dbReference type="GO" id="GO:0070628">
    <property type="term" value="F:proteasome binding"/>
    <property type="evidence" value="ECO:0007669"/>
    <property type="project" value="TreeGrafter"/>
</dbReference>
<feature type="region of interest" description="Disordered" evidence="6">
    <location>
        <begin position="120"/>
        <end position="182"/>
    </location>
</feature>
<dbReference type="Gene3D" id="2.30.29.70">
    <property type="entry name" value="Proteasomal ubiquitin receptor Rpn13/ADRM1"/>
    <property type="match status" value="1"/>
</dbReference>
<organism evidence="8 9">
    <name type="scientific">Clavispora lusitaniae</name>
    <name type="common">Candida lusitaniae</name>
    <dbReference type="NCBI Taxonomy" id="36911"/>
    <lineage>
        <taxon>Eukaryota</taxon>
        <taxon>Fungi</taxon>
        <taxon>Dikarya</taxon>
        <taxon>Ascomycota</taxon>
        <taxon>Saccharomycotina</taxon>
        <taxon>Pichiomycetes</taxon>
        <taxon>Metschnikowiaceae</taxon>
        <taxon>Clavispora</taxon>
    </lineage>
</organism>
<dbReference type="Gene3D" id="1.10.2020.20">
    <property type="match status" value="1"/>
</dbReference>
<evidence type="ECO:0000256" key="6">
    <source>
        <dbReference type="SAM" id="MobiDB-lite"/>
    </source>
</evidence>
<dbReference type="KEGG" id="clus:A9F13_06g01991"/>
<evidence type="ECO:0000256" key="4">
    <source>
        <dbReference type="ARBA" id="ARBA00022942"/>
    </source>
</evidence>
<sequence>MSITFNAGKVQYDEETKKCVPLPHKGTVTIRPSADEEGFYDFVWAPKSAGIPKDELLIIPGDATFRAVQSCKTGRVFALTFLSSGAKSLYWLQDVGDDEPGQMTPKDKELLASVQALLAPSENENDSEVEAAESTQSVNSGRGADERAGKTDTAGEANAGEANAGESKSAHGTWGSFMPQGEGGSGIHSLRDILSDERIAAHLAAMSPAQAARYASLLPPSVSPQASDMLRVVRSGFFHRARDELSSALSHHNVGALLAHTWGYPYAGEGLEPFLRGLRASEVPEEEPPRETEVEKKEEM</sequence>
<dbReference type="PANTHER" id="PTHR12225">
    <property type="entry name" value="ADHESION REGULATING MOLECULE 1 110 KDA CELL MEMBRANE GLYCOPROTEIN"/>
    <property type="match status" value="1"/>
</dbReference>
<dbReference type="AlphaFoldDB" id="A0AA91Q1A5"/>